<protein>
    <recommendedName>
        <fullName evidence="2">Ryanodine Receptor TM 4-6 domain-containing protein</fullName>
    </recommendedName>
</protein>
<feature type="transmembrane region" description="Helical" evidence="1">
    <location>
        <begin position="31"/>
        <end position="54"/>
    </location>
</feature>
<keyword evidence="1" id="KW-0472">Membrane</keyword>
<dbReference type="GO" id="GO:0016020">
    <property type="term" value="C:membrane"/>
    <property type="evidence" value="ECO:0007669"/>
    <property type="project" value="InterPro"/>
</dbReference>
<sequence length="99" mass="11071">MERESMQKPTVVEQKSIPISTFLISILARNFYRFMLGAPILALIINFLLLLLFYRTEKRGPNAGGVAEEVAIGTSFVTLLTDAISSIADSFKTRKSTWD</sequence>
<evidence type="ECO:0000259" key="2">
    <source>
        <dbReference type="Pfam" id="PF06459"/>
    </source>
</evidence>
<evidence type="ECO:0000313" key="4">
    <source>
        <dbReference type="Proteomes" id="UP000282613"/>
    </source>
</evidence>
<dbReference type="OrthoDB" id="10598824at2759"/>
<feature type="domain" description="Ryanodine Receptor TM 4-6" evidence="2">
    <location>
        <begin position="20"/>
        <end position="62"/>
    </location>
</feature>
<gene>
    <name evidence="3" type="ORF">TASK_LOCUS2989</name>
</gene>
<keyword evidence="1" id="KW-0812">Transmembrane</keyword>
<dbReference type="GO" id="GO:0005219">
    <property type="term" value="F:ryanodine-sensitive calcium-release channel activity"/>
    <property type="evidence" value="ECO:0007669"/>
    <property type="project" value="InterPro"/>
</dbReference>
<dbReference type="InterPro" id="IPR009460">
    <property type="entry name" value="Ryanrecept_TM4-6"/>
</dbReference>
<dbReference type="Pfam" id="PF06459">
    <property type="entry name" value="RR_TM4-6"/>
    <property type="match status" value="1"/>
</dbReference>
<organism evidence="3 4">
    <name type="scientific">Taenia asiatica</name>
    <name type="common">Asian tapeworm</name>
    <dbReference type="NCBI Taxonomy" id="60517"/>
    <lineage>
        <taxon>Eukaryota</taxon>
        <taxon>Metazoa</taxon>
        <taxon>Spiralia</taxon>
        <taxon>Lophotrochozoa</taxon>
        <taxon>Platyhelminthes</taxon>
        <taxon>Cestoda</taxon>
        <taxon>Eucestoda</taxon>
        <taxon>Cyclophyllidea</taxon>
        <taxon>Taeniidae</taxon>
        <taxon>Taenia</taxon>
    </lineage>
</organism>
<reference evidence="3 4" key="1">
    <citation type="submission" date="2018-11" db="EMBL/GenBank/DDBJ databases">
        <authorList>
            <consortium name="Pathogen Informatics"/>
        </authorList>
    </citation>
    <scope>NUCLEOTIDE SEQUENCE [LARGE SCALE GENOMIC DNA]</scope>
</reference>
<name>A0A3P6P6A2_TAEAS</name>
<dbReference type="AlphaFoldDB" id="A0A3P6P6A2"/>
<keyword evidence="4" id="KW-1185">Reference proteome</keyword>
<dbReference type="EMBL" id="UYRS01004643">
    <property type="protein sequence ID" value="VDK26820.1"/>
    <property type="molecule type" value="Genomic_DNA"/>
</dbReference>
<keyword evidence="1" id="KW-1133">Transmembrane helix</keyword>
<dbReference type="Proteomes" id="UP000282613">
    <property type="component" value="Unassembled WGS sequence"/>
</dbReference>
<evidence type="ECO:0000256" key="1">
    <source>
        <dbReference type="SAM" id="Phobius"/>
    </source>
</evidence>
<proteinExistence type="predicted"/>
<dbReference type="GO" id="GO:0006874">
    <property type="term" value="P:intracellular calcium ion homeostasis"/>
    <property type="evidence" value="ECO:0007669"/>
    <property type="project" value="InterPro"/>
</dbReference>
<evidence type="ECO:0000313" key="3">
    <source>
        <dbReference type="EMBL" id="VDK26820.1"/>
    </source>
</evidence>
<accession>A0A3P6P6A2</accession>